<dbReference type="PANTHER" id="PTHR31286:SF173">
    <property type="entry name" value="DUF4283 DOMAIN-CONTAINING PROTEIN"/>
    <property type="match status" value="1"/>
</dbReference>
<proteinExistence type="predicted"/>
<organism evidence="1 2">
    <name type="scientific">Gossypium barbadense</name>
    <name type="common">Sea Island cotton</name>
    <name type="synonym">Hibiscus barbadensis</name>
    <dbReference type="NCBI Taxonomy" id="3634"/>
    <lineage>
        <taxon>Eukaryota</taxon>
        <taxon>Viridiplantae</taxon>
        <taxon>Streptophyta</taxon>
        <taxon>Embryophyta</taxon>
        <taxon>Tracheophyta</taxon>
        <taxon>Spermatophyta</taxon>
        <taxon>Magnoliopsida</taxon>
        <taxon>eudicotyledons</taxon>
        <taxon>Gunneridae</taxon>
        <taxon>Pentapetalae</taxon>
        <taxon>rosids</taxon>
        <taxon>malvids</taxon>
        <taxon>Malvales</taxon>
        <taxon>Malvaceae</taxon>
        <taxon>Malvoideae</taxon>
        <taxon>Gossypium</taxon>
    </lineage>
</organism>
<dbReference type="EMBL" id="KZ662896">
    <property type="protein sequence ID" value="PPS17752.1"/>
    <property type="molecule type" value="Genomic_DNA"/>
</dbReference>
<evidence type="ECO:0000313" key="1">
    <source>
        <dbReference type="EMBL" id="PPS17752.1"/>
    </source>
</evidence>
<name>A0A2P5YQB4_GOSBA</name>
<dbReference type="InterPro" id="IPR040256">
    <property type="entry name" value="At4g02000-like"/>
</dbReference>
<dbReference type="AlphaFoldDB" id="A0A2P5YQB4"/>
<evidence type="ECO:0000313" key="2">
    <source>
        <dbReference type="Proteomes" id="UP000239757"/>
    </source>
</evidence>
<accession>A0A2P5YQB4</accession>
<sequence length="189" mass="21389">MSNPYDDGDRNTKKVRFKDVEGTEETCMVVDSEQQNLGRDDGGLEILDGDMNTSMVNGIPAIAFSERIKDILSKEMESTIVLKLLGRNIVLTQGSWIFFGKYLIVQPWTRSFNPTQPYPSVVLAWIRLLGLPGYLYKRQIIEAIRGLIGKVVKLDFQTDKSTRGRFARLAVFVNLDQPLIFKDLVDGDI</sequence>
<gene>
    <name evidence="1" type="ORF">GOBAR_AA02826</name>
</gene>
<dbReference type="PANTHER" id="PTHR31286">
    <property type="entry name" value="GLYCINE-RICH CELL WALL STRUCTURAL PROTEIN 1.8-LIKE"/>
    <property type="match status" value="1"/>
</dbReference>
<protein>
    <submittedName>
        <fullName evidence="1">Uncharacterized protein</fullName>
    </submittedName>
</protein>
<dbReference type="Proteomes" id="UP000239757">
    <property type="component" value="Unassembled WGS sequence"/>
</dbReference>
<reference evidence="1 2" key="1">
    <citation type="submission" date="2015-01" db="EMBL/GenBank/DDBJ databases">
        <title>Genome of allotetraploid Gossypium barbadense reveals genomic plasticity and fiber elongation in cotton evolution.</title>
        <authorList>
            <person name="Chen X."/>
            <person name="Liu X."/>
            <person name="Zhao B."/>
            <person name="Zheng H."/>
            <person name="Hu Y."/>
            <person name="Lu G."/>
            <person name="Yang C."/>
            <person name="Chen J."/>
            <person name="Shan C."/>
            <person name="Zhang L."/>
            <person name="Zhou Y."/>
            <person name="Wang L."/>
            <person name="Guo W."/>
            <person name="Bai Y."/>
            <person name="Ruan J."/>
            <person name="Shangguan X."/>
            <person name="Mao Y."/>
            <person name="Jiang J."/>
            <person name="Zhu Y."/>
            <person name="Lei J."/>
            <person name="Kang H."/>
            <person name="Chen S."/>
            <person name="He X."/>
            <person name="Wang R."/>
            <person name="Wang Y."/>
            <person name="Chen J."/>
            <person name="Wang L."/>
            <person name="Yu S."/>
            <person name="Wang B."/>
            <person name="Wei J."/>
            <person name="Song S."/>
            <person name="Lu X."/>
            <person name="Gao Z."/>
            <person name="Gu W."/>
            <person name="Deng X."/>
            <person name="Ma D."/>
            <person name="Wang S."/>
            <person name="Liang W."/>
            <person name="Fang L."/>
            <person name="Cai C."/>
            <person name="Zhu X."/>
            <person name="Zhou B."/>
            <person name="Zhang Y."/>
            <person name="Chen Z."/>
            <person name="Xu S."/>
            <person name="Zhu R."/>
            <person name="Wang S."/>
            <person name="Zhang T."/>
            <person name="Zhao G."/>
        </authorList>
    </citation>
    <scope>NUCLEOTIDE SEQUENCE [LARGE SCALE GENOMIC DNA]</scope>
    <source>
        <strain evidence="2">cv. Xinhai21</strain>
        <tissue evidence="1">Leaf</tissue>
    </source>
</reference>
<dbReference type="OrthoDB" id="1001177at2759"/>